<dbReference type="CDD" id="cd13671">
    <property type="entry name" value="PBP2_TRAP_SBP_like_3"/>
    <property type="match status" value="1"/>
</dbReference>
<dbReference type="OrthoDB" id="7375081at2"/>
<accession>A0A364P269</accession>
<dbReference type="Gene3D" id="3.40.190.170">
    <property type="entry name" value="Bacterial extracellular solute-binding protein, family 7"/>
    <property type="match status" value="1"/>
</dbReference>
<keyword evidence="3" id="KW-1185">Reference proteome</keyword>
<dbReference type="AlphaFoldDB" id="A0A364P269"/>
<protein>
    <submittedName>
        <fullName evidence="2">C4-dicarboxylate ABC transporter</fullName>
    </submittedName>
</protein>
<dbReference type="PANTHER" id="PTHR33376:SF2">
    <property type="entry name" value="DICARBOXYLATE-BINDING PERIPLASMIC PROTEIN"/>
    <property type="match status" value="1"/>
</dbReference>
<evidence type="ECO:0000256" key="1">
    <source>
        <dbReference type="ARBA" id="ARBA00022729"/>
    </source>
</evidence>
<dbReference type="GO" id="GO:0030288">
    <property type="term" value="C:outer membrane-bounded periplasmic space"/>
    <property type="evidence" value="ECO:0007669"/>
    <property type="project" value="InterPro"/>
</dbReference>
<organism evidence="2 3">
    <name type="scientific">Paramagnetospirillum kuznetsovii</name>
    <dbReference type="NCBI Taxonomy" id="2053833"/>
    <lineage>
        <taxon>Bacteria</taxon>
        <taxon>Pseudomonadati</taxon>
        <taxon>Pseudomonadota</taxon>
        <taxon>Alphaproteobacteria</taxon>
        <taxon>Rhodospirillales</taxon>
        <taxon>Magnetospirillaceae</taxon>
        <taxon>Paramagnetospirillum</taxon>
    </lineage>
</organism>
<dbReference type="InterPro" id="IPR004682">
    <property type="entry name" value="TRAP_DctP"/>
</dbReference>
<dbReference type="InterPro" id="IPR018389">
    <property type="entry name" value="DctP_fam"/>
</dbReference>
<sequence length="337" mass="37571">MVSRPDKGGWTLARRLGLWWRFVAVVLVGLAPGLASGRELSVADTHVEDYPTVQALKLMGKLLADRSQGRLTLKVYHSRQLGEEKETIRQAQMGAVDLVRVNLAPFNELVPETVVPSLPFLFRSVQHMHKVMDGPLGAEILKAFERHGLVGLAYYDSGARSFYTAKKMIQQPADLAGLRIRVQQSPLFMAMVEALGAIPVPLAYGQVQVGLSTGVVDGAENNIPSYQEAGHFRTAGYYGLTEHTMAPEVLAMSKKVWDGLSPEDQIMIRKAAQDSVPMMRRWWQEREESSRTMVVRGGAMVEEVDKKPFALLMRPLYDRFAADPDLKDLVRRVQAVE</sequence>
<evidence type="ECO:0000313" key="2">
    <source>
        <dbReference type="EMBL" id="RAU23448.1"/>
    </source>
</evidence>
<dbReference type="NCBIfam" id="NF037995">
    <property type="entry name" value="TRAP_S1"/>
    <property type="match status" value="1"/>
</dbReference>
<gene>
    <name evidence="2" type="ORF">CU669_04825</name>
</gene>
<dbReference type="GO" id="GO:0055085">
    <property type="term" value="P:transmembrane transport"/>
    <property type="evidence" value="ECO:0007669"/>
    <property type="project" value="InterPro"/>
</dbReference>
<dbReference type="EMBL" id="PGTO01000002">
    <property type="protein sequence ID" value="RAU23448.1"/>
    <property type="molecule type" value="Genomic_DNA"/>
</dbReference>
<dbReference type="NCBIfam" id="TIGR00787">
    <property type="entry name" value="dctP"/>
    <property type="match status" value="1"/>
</dbReference>
<dbReference type="PIRSF" id="PIRSF006470">
    <property type="entry name" value="DctB"/>
    <property type="match status" value="1"/>
</dbReference>
<name>A0A364P269_9PROT</name>
<dbReference type="PANTHER" id="PTHR33376">
    <property type="match status" value="1"/>
</dbReference>
<dbReference type="InterPro" id="IPR038404">
    <property type="entry name" value="TRAP_DctP_sf"/>
</dbReference>
<proteinExistence type="predicted"/>
<dbReference type="Proteomes" id="UP000251075">
    <property type="component" value="Unassembled WGS sequence"/>
</dbReference>
<keyword evidence="1" id="KW-0732">Signal</keyword>
<evidence type="ECO:0000313" key="3">
    <source>
        <dbReference type="Proteomes" id="UP000251075"/>
    </source>
</evidence>
<reference evidence="2 3" key="1">
    <citation type="submission" date="2017-11" db="EMBL/GenBank/DDBJ databases">
        <title>Draft genome sequence of magnetotactic bacterium Magnetospirillum kuznetsovii LBB-42.</title>
        <authorList>
            <person name="Grouzdev D.S."/>
            <person name="Rysina M.S."/>
            <person name="Baslerov R.V."/>
            <person name="Koziaeva V."/>
        </authorList>
    </citation>
    <scope>NUCLEOTIDE SEQUENCE [LARGE SCALE GENOMIC DNA]</scope>
    <source>
        <strain evidence="2 3">LBB-42</strain>
    </source>
</reference>
<comment type="caution">
    <text evidence="2">The sequence shown here is derived from an EMBL/GenBank/DDBJ whole genome shotgun (WGS) entry which is preliminary data.</text>
</comment>
<dbReference type="GO" id="GO:0030246">
    <property type="term" value="F:carbohydrate binding"/>
    <property type="evidence" value="ECO:0007669"/>
    <property type="project" value="TreeGrafter"/>
</dbReference>
<dbReference type="Pfam" id="PF03480">
    <property type="entry name" value="DctP"/>
    <property type="match status" value="1"/>
</dbReference>